<dbReference type="SMART" id="SM00358">
    <property type="entry name" value="DSRM"/>
    <property type="match status" value="1"/>
</dbReference>
<evidence type="ECO:0000313" key="9">
    <source>
        <dbReference type="EMBL" id="OCB87517.1"/>
    </source>
</evidence>
<protein>
    <submittedName>
        <fullName evidence="9">Phosphoadenylyl-sulfate reductase</fullName>
    </submittedName>
</protein>
<dbReference type="Pfam" id="PF01507">
    <property type="entry name" value="PAPS_reduct"/>
    <property type="match status" value="1"/>
</dbReference>
<dbReference type="GO" id="GO:0004604">
    <property type="term" value="F:phosphoadenylyl-sulfate reductase (thioredoxin) activity"/>
    <property type="evidence" value="ECO:0007669"/>
    <property type="project" value="InterPro"/>
</dbReference>
<dbReference type="GO" id="GO:0006396">
    <property type="term" value="P:RNA processing"/>
    <property type="evidence" value="ECO:0007669"/>
    <property type="project" value="InterPro"/>
</dbReference>
<accession>A0A9Q5HXG1</accession>
<evidence type="ECO:0000259" key="7">
    <source>
        <dbReference type="PROSITE" id="PS50137"/>
    </source>
</evidence>
<dbReference type="PANTHER" id="PTHR46509:SF1">
    <property type="entry name" value="PHOSPHOADENOSINE PHOSPHOSULFATE REDUCTASE"/>
    <property type="match status" value="1"/>
</dbReference>
<dbReference type="InterPro" id="IPR004511">
    <property type="entry name" value="PAPS/APS_Rdtase"/>
</dbReference>
<evidence type="ECO:0000256" key="2">
    <source>
        <dbReference type="ARBA" id="ARBA00022884"/>
    </source>
</evidence>
<comment type="similarity">
    <text evidence="1">Belongs to the PAPS reductase family. CysH subfamily.</text>
</comment>
<dbReference type="NCBIfam" id="NF002537">
    <property type="entry name" value="PRK02090.1"/>
    <property type="match status" value="1"/>
</dbReference>
<comment type="pathway">
    <text evidence="4">Sulfur metabolism; hydrogen sulfide biosynthesis; sulfite from sulfate.</text>
</comment>
<evidence type="ECO:0000313" key="10">
    <source>
        <dbReference type="Proteomes" id="UP000757232"/>
    </source>
</evidence>
<dbReference type="InterPro" id="IPR014729">
    <property type="entry name" value="Rossmann-like_a/b/a_fold"/>
</dbReference>
<evidence type="ECO:0000256" key="6">
    <source>
        <dbReference type="SAM" id="MobiDB-lite"/>
    </source>
</evidence>
<dbReference type="PROSITE" id="PS50137">
    <property type="entry name" value="DS_RBD"/>
    <property type="match status" value="1"/>
</dbReference>
<dbReference type="NCBIfam" id="TIGR00434">
    <property type="entry name" value="cysH"/>
    <property type="match status" value="1"/>
</dbReference>
<keyword evidence="2 5" id="KW-0694">RNA-binding</keyword>
<dbReference type="GO" id="GO:0003723">
    <property type="term" value="F:RNA binding"/>
    <property type="evidence" value="ECO:0007669"/>
    <property type="project" value="UniProtKB-UniRule"/>
</dbReference>
<dbReference type="CDD" id="cd00593">
    <property type="entry name" value="RIBOc"/>
    <property type="match status" value="1"/>
</dbReference>
<dbReference type="GO" id="GO:0019379">
    <property type="term" value="P:sulfate assimilation, phosphoadenylyl sulfate reduction by phosphoadenylyl-sulfate reductase (thioredoxin)"/>
    <property type="evidence" value="ECO:0007669"/>
    <property type="project" value="InterPro"/>
</dbReference>
<organism evidence="9 10">
    <name type="scientific">Sanghuangporus baumii</name>
    <name type="common">Phellinus baumii</name>
    <dbReference type="NCBI Taxonomy" id="108892"/>
    <lineage>
        <taxon>Eukaryota</taxon>
        <taxon>Fungi</taxon>
        <taxon>Dikarya</taxon>
        <taxon>Basidiomycota</taxon>
        <taxon>Agaricomycotina</taxon>
        <taxon>Agaricomycetes</taxon>
        <taxon>Hymenochaetales</taxon>
        <taxon>Hymenochaetaceae</taxon>
        <taxon>Sanghuangporus</taxon>
    </lineage>
</organism>
<dbReference type="InterPro" id="IPR036389">
    <property type="entry name" value="RNase_III_sf"/>
</dbReference>
<evidence type="ECO:0000256" key="4">
    <source>
        <dbReference type="ARBA" id="ARBA00024327"/>
    </source>
</evidence>
<dbReference type="Gene3D" id="3.30.160.20">
    <property type="match status" value="1"/>
</dbReference>
<gene>
    <name evidence="9" type="ORF">A7U60_g5422</name>
</gene>
<feature type="compositionally biased region" description="Basic and acidic residues" evidence="6">
    <location>
        <begin position="272"/>
        <end position="284"/>
    </location>
</feature>
<dbReference type="PROSITE" id="PS50142">
    <property type="entry name" value="RNASE_3_2"/>
    <property type="match status" value="1"/>
</dbReference>
<keyword evidence="10" id="KW-1185">Reference proteome</keyword>
<dbReference type="EMBL" id="LNZH02000191">
    <property type="protein sequence ID" value="OCB87517.1"/>
    <property type="molecule type" value="Genomic_DNA"/>
</dbReference>
<dbReference type="CDD" id="cd23945">
    <property type="entry name" value="PAPS_reductase"/>
    <property type="match status" value="1"/>
</dbReference>
<evidence type="ECO:0000259" key="8">
    <source>
        <dbReference type="PROSITE" id="PS50142"/>
    </source>
</evidence>
<comment type="caution">
    <text evidence="9">The sequence shown here is derived from an EMBL/GenBank/DDBJ whole genome shotgun (WGS) entry which is preliminary data.</text>
</comment>
<feature type="region of interest" description="Disordered" evidence="6">
    <location>
        <begin position="228"/>
        <end position="249"/>
    </location>
</feature>
<name>A0A9Q5HXG1_SANBA</name>
<evidence type="ECO:0000256" key="1">
    <source>
        <dbReference type="ARBA" id="ARBA00009732"/>
    </source>
</evidence>
<dbReference type="GO" id="GO:0005737">
    <property type="term" value="C:cytoplasm"/>
    <property type="evidence" value="ECO:0007669"/>
    <property type="project" value="TreeGrafter"/>
</dbReference>
<dbReference type="SUPFAM" id="SSF54768">
    <property type="entry name" value="dsRNA-binding domain-like"/>
    <property type="match status" value="1"/>
</dbReference>
<sequence length="680" mass="75834">MSVIAEPDHPRPLQSPIDPQLLDRINGYLNSLSAQDILRWGLENLPNLYQTTAFGLTGLVQLDMLSKLTTSPPPLIFVDTLYHFKETLGLVEEVKKRYGRDVHVCKPEGCKTTADFEAKHGTFPFFLNRYLLPWNGISTFLPTMFTQVEPARRAYAELNVQSVITGRRASQGAARKSLQPLEVDSTGLFKLNPLFSWSFSAVQAYINENNVPRNALLDQGYKSIGDWHSTQKAGEGDEGERAGRWANNPEKTECGLHEDYFKIRLQMHKKQREAELREKDEARGNEVQTEASGNASLLQEVYACTEEVRSHLISILALLRISAISFLLDHDVRSIVHERTSFTTTSRRSLSESLNRRFVVIQRHQPSCSRSYSSSSPFPSSSSSSSSSSQVSPSSLDPAPLPDSSAEQSATQAISEDEVEDYLLVSECDPIDPEMLPLKPDLEATGGLPPIPLIKDEAVRQQVFTHRSVYARARHEFEDHPQDPSPDYEILEFQGDAVLGLVITDLVRDCYPSLRVGPATAYVGGLYKDQGLEIVRNWLTALFLPYVKEAYRVCRNQHGLPSPPPSPFLPHAKYDPSSGVGSDAALPDYESTETSAAIQSMNGGHLQLFNQFVQQKHMRLEWSFEEVKDVGTRVTPIWAVHTIVNDQRISVGRGNTKKAAQDEAAREALVQLGITTTLVD</sequence>
<dbReference type="AlphaFoldDB" id="A0A9Q5HXG1"/>
<dbReference type="PANTHER" id="PTHR46509">
    <property type="entry name" value="PHOSPHOADENOSINE PHOSPHOSULFATE REDUCTASE"/>
    <property type="match status" value="1"/>
</dbReference>
<evidence type="ECO:0000256" key="3">
    <source>
        <dbReference type="ARBA" id="ARBA00023002"/>
    </source>
</evidence>
<feature type="region of interest" description="Disordered" evidence="6">
    <location>
        <begin position="368"/>
        <end position="415"/>
    </location>
</feature>
<dbReference type="SUPFAM" id="SSF52402">
    <property type="entry name" value="Adenine nucleotide alpha hydrolases-like"/>
    <property type="match status" value="1"/>
</dbReference>
<feature type="domain" description="RNase III" evidence="8">
    <location>
        <begin position="454"/>
        <end position="532"/>
    </location>
</feature>
<proteinExistence type="inferred from homology"/>
<reference evidence="9" key="1">
    <citation type="submission" date="2016-06" db="EMBL/GenBank/DDBJ databases">
        <title>Draft Genome sequence of the fungus Inonotus baumii.</title>
        <authorList>
            <person name="Zhu H."/>
            <person name="Lin W."/>
        </authorList>
    </citation>
    <scope>NUCLEOTIDE SEQUENCE</scope>
    <source>
        <strain evidence="9">821</strain>
    </source>
</reference>
<dbReference type="Gene3D" id="3.40.50.620">
    <property type="entry name" value="HUPs"/>
    <property type="match status" value="1"/>
</dbReference>
<evidence type="ECO:0000256" key="5">
    <source>
        <dbReference type="PROSITE-ProRule" id="PRU00266"/>
    </source>
</evidence>
<dbReference type="InterPro" id="IPR000999">
    <property type="entry name" value="RNase_III_dom"/>
</dbReference>
<dbReference type="OrthoDB" id="7869097at2759"/>
<dbReference type="Gene3D" id="1.10.1520.10">
    <property type="entry name" value="Ribonuclease III domain"/>
    <property type="match status" value="1"/>
</dbReference>
<keyword evidence="3" id="KW-0560">Oxidoreductase</keyword>
<dbReference type="Proteomes" id="UP000757232">
    <property type="component" value="Unassembled WGS sequence"/>
</dbReference>
<feature type="domain" description="DRBM" evidence="7">
    <location>
        <begin position="604"/>
        <end position="674"/>
    </location>
</feature>
<dbReference type="GO" id="GO:0004525">
    <property type="term" value="F:ribonuclease III activity"/>
    <property type="evidence" value="ECO:0007669"/>
    <property type="project" value="InterPro"/>
</dbReference>
<dbReference type="InterPro" id="IPR014720">
    <property type="entry name" value="dsRBD_dom"/>
</dbReference>
<dbReference type="InterPro" id="IPR002500">
    <property type="entry name" value="PAPS_reduct_dom"/>
</dbReference>
<dbReference type="SUPFAM" id="SSF69065">
    <property type="entry name" value="RNase III domain-like"/>
    <property type="match status" value="1"/>
</dbReference>
<dbReference type="Pfam" id="PF00035">
    <property type="entry name" value="dsrm"/>
    <property type="match status" value="1"/>
</dbReference>
<feature type="compositionally biased region" description="Low complexity" evidence="6">
    <location>
        <begin position="368"/>
        <end position="406"/>
    </location>
</feature>
<feature type="region of interest" description="Disordered" evidence="6">
    <location>
        <begin position="272"/>
        <end position="291"/>
    </location>
</feature>